<dbReference type="InterPro" id="IPR005170">
    <property type="entry name" value="Transptr-assoc_dom"/>
</dbReference>
<feature type="domain" description="CBS" evidence="11">
    <location>
        <begin position="283"/>
        <end position="340"/>
    </location>
</feature>
<evidence type="ECO:0000256" key="6">
    <source>
        <dbReference type="ARBA" id="ARBA00023122"/>
    </source>
</evidence>
<dbReference type="InterPro" id="IPR051676">
    <property type="entry name" value="UPF0053_domain"/>
</dbReference>
<accession>A0A212K0J1</accession>
<dbReference type="PANTHER" id="PTHR43099">
    <property type="entry name" value="UPF0053 PROTEIN YRKA"/>
    <property type="match status" value="1"/>
</dbReference>
<dbReference type="Pfam" id="PF00571">
    <property type="entry name" value="CBS"/>
    <property type="match status" value="1"/>
</dbReference>
<evidence type="ECO:0000256" key="8">
    <source>
        <dbReference type="PROSITE-ProRule" id="PRU00703"/>
    </source>
</evidence>
<keyword evidence="2" id="KW-1003">Cell membrane</keyword>
<dbReference type="InterPro" id="IPR036318">
    <property type="entry name" value="FAD-bd_PCMH-like_sf"/>
</dbReference>
<feature type="domain" description="CNNM transmembrane" evidence="12">
    <location>
        <begin position="1"/>
        <end position="203"/>
    </location>
</feature>
<keyword evidence="3 9" id="KW-0812">Transmembrane</keyword>
<dbReference type="InterPro" id="IPR000644">
    <property type="entry name" value="CBS_dom"/>
</dbReference>
<feature type="transmembrane region" description="Helical" evidence="10">
    <location>
        <begin position="136"/>
        <end position="158"/>
    </location>
</feature>
<gene>
    <name evidence="13" type="ORF">KL86DPRO_20443</name>
</gene>
<evidence type="ECO:0008006" key="14">
    <source>
        <dbReference type="Google" id="ProtNLM"/>
    </source>
</evidence>
<dbReference type="FunFam" id="3.10.580.10:FF:000002">
    <property type="entry name" value="Magnesium/cobalt efflux protein CorC"/>
    <property type="match status" value="1"/>
</dbReference>
<evidence type="ECO:0000256" key="4">
    <source>
        <dbReference type="ARBA" id="ARBA00022737"/>
    </source>
</evidence>
<dbReference type="GO" id="GO:0050660">
    <property type="term" value="F:flavin adenine dinucleotide binding"/>
    <property type="evidence" value="ECO:0007669"/>
    <property type="project" value="InterPro"/>
</dbReference>
<evidence type="ECO:0000256" key="3">
    <source>
        <dbReference type="ARBA" id="ARBA00022692"/>
    </source>
</evidence>
<evidence type="ECO:0000313" key="13">
    <source>
        <dbReference type="EMBL" id="SBW05183.1"/>
    </source>
</evidence>
<dbReference type="Pfam" id="PF03471">
    <property type="entry name" value="CorC_HlyC"/>
    <property type="match status" value="1"/>
</dbReference>
<dbReference type="Gene3D" id="3.30.465.10">
    <property type="match status" value="1"/>
</dbReference>
<evidence type="ECO:0000259" key="12">
    <source>
        <dbReference type="PROSITE" id="PS51846"/>
    </source>
</evidence>
<protein>
    <recommendedName>
        <fullName evidence="14">HlyC/CorC family transporter</fullName>
    </recommendedName>
</protein>
<keyword evidence="6 8" id="KW-0129">CBS domain</keyword>
<evidence type="ECO:0000259" key="11">
    <source>
        <dbReference type="PROSITE" id="PS51371"/>
    </source>
</evidence>
<keyword evidence="5 9" id="KW-1133">Transmembrane helix</keyword>
<evidence type="ECO:0000256" key="9">
    <source>
        <dbReference type="PROSITE-ProRule" id="PRU01193"/>
    </source>
</evidence>
<feature type="transmembrane region" description="Helical" evidence="10">
    <location>
        <begin position="6"/>
        <end position="28"/>
    </location>
</feature>
<keyword evidence="7 9" id="KW-0472">Membrane</keyword>
<dbReference type="PROSITE" id="PS51371">
    <property type="entry name" value="CBS"/>
    <property type="match status" value="1"/>
</dbReference>
<dbReference type="PROSITE" id="PS51846">
    <property type="entry name" value="CNNM"/>
    <property type="match status" value="1"/>
</dbReference>
<dbReference type="AlphaFoldDB" id="A0A212K0J1"/>
<dbReference type="CDD" id="cd04590">
    <property type="entry name" value="CBS_pair_CorC_HlyC_assoc"/>
    <property type="match status" value="1"/>
</dbReference>
<dbReference type="EMBL" id="FLUQ01000002">
    <property type="protein sequence ID" value="SBW05183.1"/>
    <property type="molecule type" value="Genomic_DNA"/>
</dbReference>
<dbReference type="SMART" id="SM01091">
    <property type="entry name" value="CorC_HlyC"/>
    <property type="match status" value="1"/>
</dbReference>
<feature type="transmembrane region" description="Helical" evidence="10">
    <location>
        <begin position="98"/>
        <end position="124"/>
    </location>
</feature>
<evidence type="ECO:0000256" key="1">
    <source>
        <dbReference type="ARBA" id="ARBA00004651"/>
    </source>
</evidence>
<dbReference type="SUPFAM" id="SSF56176">
    <property type="entry name" value="FAD-binding/transporter-associated domain-like"/>
    <property type="match status" value="1"/>
</dbReference>
<dbReference type="Gene3D" id="3.10.580.10">
    <property type="entry name" value="CBS-domain"/>
    <property type="match status" value="1"/>
</dbReference>
<dbReference type="SUPFAM" id="SSF54631">
    <property type="entry name" value="CBS-domain pair"/>
    <property type="match status" value="1"/>
</dbReference>
<dbReference type="PANTHER" id="PTHR43099:SF5">
    <property type="entry name" value="HLYC_CORC FAMILY TRANSPORTER"/>
    <property type="match status" value="1"/>
</dbReference>
<dbReference type="GO" id="GO:0005886">
    <property type="term" value="C:plasma membrane"/>
    <property type="evidence" value="ECO:0007669"/>
    <property type="project" value="UniProtKB-SubCell"/>
</dbReference>
<dbReference type="InterPro" id="IPR016169">
    <property type="entry name" value="FAD-bd_PCMH_sub2"/>
</dbReference>
<dbReference type="Pfam" id="PF01595">
    <property type="entry name" value="CNNM"/>
    <property type="match status" value="1"/>
</dbReference>
<dbReference type="InterPro" id="IPR046342">
    <property type="entry name" value="CBS_dom_sf"/>
</dbReference>
<feature type="transmembrane region" description="Helical" evidence="10">
    <location>
        <begin position="58"/>
        <end position="78"/>
    </location>
</feature>
<keyword evidence="4" id="KW-0677">Repeat</keyword>
<organism evidence="13">
    <name type="scientific">uncultured delta proteobacterium</name>
    <dbReference type="NCBI Taxonomy" id="34034"/>
    <lineage>
        <taxon>Bacteria</taxon>
        <taxon>Deltaproteobacteria</taxon>
        <taxon>environmental samples</taxon>
    </lineage>
</organism>
<reference evidence="13" key="1">
    <citation type="submission" date="2016-04" db="EMBL/GenBank/DDBJ databases">
        <authorList>
            <person name="Evans L.H."/>
            <person name="Alamgir A."/>
            <person name="Owens N."/>
            <person name="Weber N.D."/>
            <person name="Virtaneva K."/>
            <person name="Barbian K."/>
            <person name="Babar A."/>
            <person name="Rosenke K."/>
        </authorList>
    </citation>
    <scope>NUCLEOTIDE SEQUENCE</scope>
    <source>
        <strain evidence="13">86</strain>
    </source>
</reference>
<evidence type="ECO:0000256" key="5">
    <source>
        <dbReference type="ARBA" id="ARBA00022989"/>
    </source>
</evidence>
<dbReference type="InterPro" id="IPR044751">
    <property type="entry name" value="Ion_transp-like_CBS"/>
</dbReference>
<sequence length="440" mass="48707">MYTGLMLLVALLLVVLNGLFVAAEFSFVKVRKTKMELLAEEGMRSARLALFGVRNLDAYLSVCQLGITLSSLGLGWLGEPAVAGLLRPLFDLAGLGNPALVTSLSIAVGFTLITFLHVVFGELIPKSISIQKAETTVLLLALPMRIFYVVCFPIVSVMNGISNFFLHLAGFSSASEAEQTHSPEELRMLIVDSSREGQLEESEGRMLGNIFSFYKKMAKDIMVHRMDVSALDVAEGVEGAKVMARASGHTRFPLYEESRDNIIGFIHAKDLLQLESGADLRTILREPLYAYETVHLDRLLKQMQDKRQQFCVVVDEYGLWQGVITMEDVMEAIVGDIQDEFDNEEPDFTPQSDGSYLVNADLSLEELGAYLEFPCHNRDINMYKILAAHVIDTLGRIPVIGDTIALCGLRVSVAEMEGNRIRKVRVERLYDGDEGAQDGG</sequence>
<evidence type="ECO:0000256" key="7">
    <source>
        <dbReference type="ARBA" id="ARBA00023136"/>
    </source>
</evidence>
<comment type="subcellular location">
    <subcellularLocation>
        <location evidence="1">Cell membrane</location>
        <topology evidence="1">Multi-pass membrane protein</topology>
    </subcellularLocation>
</comment>
<evidence type="ECO:0000256" key="10">
    <source>
        <dbReference type="SAM" id="Phobius"/>
    </source>
</evidence>
<dbReference type="InterPro" id="IPR002550">
    <property type="entry name" value="CNNM"/>
</dbReference>
<evidence type="ECO:0000256" key="2">
    <source>
        <dbReference type="ARBA" id="ARBA00022475"/>
    </source>
</evidence>
<proteinExistence type="predicted"/>
<name>A0A212K0J1_9DELT</name>